<sequence length="104" mass="11954">MTRLCVPASRHVHKLVHSILRCPSDFRPASIIANYSCRKYSDMYCGIIFRHLGICATGGYPGWTEILCCIVINVTTSPKPFLTEIIFQNFGYCSMRYAVFRIRR</sequence>
<organism evidence="1">
    <name type="scientific">Schistocephalus solidus</name>
    <name type="common">Tapeworm</name>
    <dbReference type="NCBI Taxonomy" id="70667"/>
    <lineage>
        <taxon>Eukaryota</taxon>
        <taxon>Metazoa</taxon>
        <taxon>Spiralia</taxon>
        <taxon>Lophotrochozoa</taxon>
        <taxon>Platyhelminthes</taxon>
        <taxon>Cestoda</taxon>
        <taxon>Eucestoda</taxon>
        <taxon>Diphyllobothriidea</taxon>
        <taxon>Diphyllobothriidae</taxon>
        <taxon>Schistocephalus</taxon>
    </lineage>
</organism>
<protein>
    <submittedName>
        <fullName evidence="1">NEDD8</fullName>
    </submittedName>
</protein>
<proteinExistence type="predicted"/>
<dbReference type="AlphaFoldDB" id="A0A0V0J372"/>
<evidence type="ECO:0000313" key="1">
    <source>
        <dbReference type="EMBL" id="JAP60054.1"/>
    </source>
</evidence>
<accession>A0A0V0J372</accession>
<dbReference type="EMBL" id="GEEE01003171">
    <property type="protein sequence ID" value="JAP60054.1"/>
    <property type="molecule type" value="Transcribed_RNA"/>
</dbReference>
<reference evidence="1" key="1">
    <citation type="submission" date="2016-01" db="EMBL/GenBank/DDBJ databases">
        <title>Reference transcriptome for the parasite Schistocephalus solidus: insights into the molecular evolution of parasitism.</title>
        <authorList>
            <person name="Hebert F.O."/>
            <person name="Grambauer S."/>
            <person name="Barber I."/>
            <person name="Landry C.R."/>
            <person name="Aubin-Horth N."/>
        </authorList>
    </citation>
    <scope>NUCLEOTIDE SEQUENCE</scope>
</reference>
<name>A0A0V0J372_SCHSO</name>
<gene>
    <name evidence="1" type="primary">NEDD8</name>
    <name evidence="1" type="ORF">TR136977</name>
</gene>